<dbReference type="GO" id="GO:0016020">
    <property type="term" value="C:membrane"/>
    <property type="evidence" value="ECO:0007669"/>
    <property type="project" value="UniProtKB-SubCell"/>
</dbReference>
<protein>
    <recommendedName>
        <fullName evidence="7">EamA domain-containing protein</fullName>
    </recommendedName>
</protein>
<feature type="transmembrane region" description="Helical" evidence="6">
    <location>
        <begin position="260"/>
        <end position="279"/>
    </location>
</feature>
<reference evidence="8" key="1">
    <citation type="submission" date="2022-07" db="EMBL/GenBank/DDBJ databases">
        <title>Genome Sequence of Leucocoprinus birnbaumii.</title>
        <authorList>
            <person name="Buettner E."/>
        </authorList>
    </citation>
    <scope>NUCLEOTIDE SEQUENCE</scope>
    <source>
        <strain evidence="8">VT141</strain>
    </source>
</reference>
<feature type="domain" description="EamA" evidence="7">
    <location>
        <begin position="64"/>
        <end position="201"/>
    </location>
</feature>
<keyword evidence="9" id="KW-1185">Reference proteome</keyword>
<feature type="transmembrane region" description="Helical" evidence="6">
    <location>
        <begin position="64"/>
        <end position="83"/>
    </location>
</feature>
<proteinExistence type="predicted"/>
<comment type="subcellular location">
    <subcellularLocation>
        <location evidence="1">Membrane</location>
        <topology evidence="1">Multi-pass membrane protein</topology>
    </subcellularLocation>
</comment>
<evidence type="ECO:0000259" key="7">
    <source>
        <dbReference type="Pfam" id="PF00892"/>
    </source>
</evidence>
<evidence type="ECO:0000256" key="5">
    <source>
        <dbReference type="SAM" id="MobiDB-lite"/>
    </source>
</evidence>
<dbReference type="Proteomes" id="UP001213000">
    <property type="component" value="Unassembled WGS sequence"/>
</dbReference>
<comment type="caution">
    <text evidence="8">The sequence shown here is derived from an EMBL/GenBank/DDBJ whole genome shotgun (WGS) entry which is preliminary data.</text>
</comment>
<feature type="region of interest" description="Disordered" evidence="5">
    <location>
        <begin position="368"/>
        <end position="430"/>
    </location>
</feature>
<feature type="compositionally biased region" description="Basic and acidic residues" evidence="5">
    <location>
        <begin position="402"/>
        <end position="420"/>
    </location>
</feature>
<organism evidence="8 9">
    <name type="scientific">Leucocoprinus birnbaumii</name>
    <dbReference type="NCBI Taxonomy" id="56174"/>
    <lineage>
        <taxon>Eukaryota</taxon>
        <taxon>Fungi</taxon>
        <taxon>Dikarya</taxon>
        <taxon>Basidiomycota</taxon>
        <taxon>Agaricomycotina</taxon>
        <taxon>Agaricomycetes</taxon>
        <taxon>Agaricomycetidae</taxon>
        <taxon>Agaricales</taxon>
        <taxon>Agaricineae</taxon>
        <taxon>Agaricaceae</taxon>
        <taxon>Leucocoprinus</taxon>
    </lineage>
</organism>
<evidence type="ECO:0000256" key="6">
    <source>
        <dbReference type="SAM" id="Phobius"/>
    </source>
</evidence>
<feature type="transmembrane region" description="Helical" evidence="6">
    <location>
        <begin position="346"/>
        <end position="364"/>
    </location>
</feature>
<name>A0AAD5VJ36_9AGAR</name>
<feature type="compositionally biased region" description="Basic and acidic residues" evidence="5">
    <location>
        <begin position="374"/>
        <end position="394"/>
    </location>
</feature>
<dbReference type="SUPFAM" id="SSF103481">
    <property type="entry name" value="Multidrug resistance efflux transporter EmrE"/>
    <property type="match status" value="2"/>
</dbReference>
<dbReference type="InterPro" id="IPR000620">
    <property type="entry name" value="EamA_dom"/>
</dbReference>
<dbReference type="AlphaFoldDB" id="A0AAD5VJ36"/>
<feature type="transmembrane region" description="Helical" evidence="6">
    <location>
        <begin position="228"/>
        <end position="248"/>
    </location>
</feature>
<dbReference type="PANTHER" id="PTHR22911">
    <property type="entry name" value="ACYL-MALONYL CONDENSING ENZYME-RELATED"/>
    <property type="match status" value="1"/>
</dbReference>
<keyword evidence="2 6" id="KW-0812">Transmembrane</keyword>
<evidence type="ECO:0000256" key="4">
    <source>
        <dbReference type="ARBA" id="ARBA00023136"/>
    </source>
</evidence>
<feature type="transmembrane region" description="Helical" evidence="6">
    <location>
        <begin position="291"/>
        <end position="311"/>
    </location>
</feature>
<evidence type="ECO:0000256" key="3">
    <source>
        <dbReference type="ARBA" id="ARBA00022989"/>
    </source>
</evidence>
<feature type="domain" description="EamA" evidence="7">
    <location>
        <begin position="236"/>
        <end position="362"/>
    </location>
</feature>
<feature type="transmembrane region" description="Helical" evidence="6">
    <location>
        <begin position="323"/>
        <end position="340"/>
    </location>
</feature>
<feature type="transmembrane region" description="Helical" evidence="6">
    <location>
        <begin position="95"/>
        <end position="116"/>
    </location>
</feature>
<accession>A0AAD5VJ36</accession>
<evidence type="ECO:0000313" key="8">
    <source>
        <dbReference type="EMBL" id="KAJ3561720.1"/>
    </source>
</evidence>
<dbReference type="PANTHER" id="PTHR22911:SF6">
    <property type="entry name" value="SOLUTE CARRIER FAMILY 35 MEMBER G1"/>
    <property type="match status" value="1"/>
</dbReference>
<dbReference type="InterPro" id="IPR037185">
    <property type="entry name" value="EmrE-like"/>
</dbReference>
<dbReference type="Pfam" id="PF00892">
    <property type="entry name" value="EamA"/>
    <property type="match status" value="2"/>
</dbReference>
<feature type="transmembrane region" description="Helical" evidence="6">
    <location>
        <begin position="161"/>
        <end position="179"/>
    </location>
</feature>
<sequence length="430" mass="46406">MVSTLASTSTVIIQGLTGSARVQSGDDPLAHDDLFGKSLGARSRKREKLQAVFEAAKSIYHRNIGLLLVIGSQLFLSLMNVAVKKLNAIEPPVTALQLIVVRMSITWICSVIYMFSTGVPDPFRGPESVRLLLVLRGVSGFFGLFGLYFSLQYLSLSDATVLTFLAPLCTATSGALFLGEKFARREAAAGLISLLGVVLIARPPFLFSSHNEESSKFLSPGTTAQQRLIAVGVALIGVLGATGAYTTLRAIGKRAHPLHSLVIFSFYSIVVASVGMIVTDTPFILPTRLDWLFMLFLVGIFGLTTQILLTMGLARETAGRGTSGIYSQIIFATVLERIFFDYDPSILSIVGTVIILLCALYVAFTKKSSPGSTEENKEITLRDTELESLERGLLDGDDEESNSEKSPTDGNTRPRIELESPRSPGGNGEN</sequence>
<dbReference type="EMBL" id="JANIEX010000963">
    <property type="protein sequence ID" value="KAJ3561720.1"/>
    <property type="molecule type" value="Genomic_DNA"/>
</dbReference>
<feature type="transmembrane region" description="Helical" evidence="6">
    <location>
        <begin position="128"/>
        <end position="149"/>
    </location>
</feature>
<evidence type="ECO:0000256" key="2">
    <source>
        <dbReference type="ARBA" id="ARBA00022692"/>
    </source>
</evidence>
<keyword evidence="4 6" id="KW-0472">Membrane</keyword>
<evidence type="ECO:0000256" key="1">
    <source>
        <dbReference type="ARBA" id="ARBA00004141"/>
    </source>
</evidence>
<feature type="transmembrane region" description="Helical" evidence="6">
    <location>
        <begin position="191"/>
        <end position="208"/>
    </location>
</feature>
<keyword evidence="3 6" id="KW-1133">Transmembrane helix</keyword>
<gene>
    <name evidence="8" type="ORF">NP233_g10023</name>
</gene>
<evidence type="ECO:0000313" key="9">
    <source>
        <dbReference type="Proteomes" id="UP001213000"/>
    </source>
</evidence>